<dbReference type="NCBIfam" id="NF009085">
    <property type="entry name" value="PRK12420.1"/>
    <property type="match status" value="1"/>
</dbReference>
<dbReference type="Proteomes" id="UP001229346">
    <property type="component" value="Unassembled WGS sequence"/>
</dbReference>
<dbReference type="Gene3D" id="3.30.930.10">
    <property type="entry name" value="Bira Bifunctional Protein, Domain 2"/>
    <property type="match status" value="1"/>
</dbReference>
<accession>A0ABT9TV52</accession>
<dbReference type="InterPro" id="IPR015807">
    <property type="entry name" value="His-tRNA-ligase"/>
</dbReference>
<keyword evidence="7" id="KW-0648">Protein biosynthesis</keyword>
<dbReference type="EC" id="6.1.1.21" evidence="2 10"/>
<dbReference type="PANTHER" id="PTHR11476">
    <property type="entry name" value="HISTIDYL-TRNA SYNTHETASE"/>
    <property type="match status" value="1"/>
</dbReference>
<dbReference type="SUPFAM" id="SSF55681">
    <property type="entry name" value="Class II aaRS and biotin synthetases"/>
    <property type="match status" value="1"/>
</dbReference>
<name>A0ABT9TV52_PAEHA</name>
<feature type="domain" description="Aminoacyl-transfer RNA synthetases class-II family profile" evidence="11">
    <location>
        <begin position="1"/>
        <end position="342"/>
    </location>
</feature>
<evidence type="ECO:0000256" key="6">
    <source>
        <dbReference type="ARBA" id="ARBA00022840"/>
    </source>
</evidence>
<evidence type="ECO:0000259" key="11">
    <source>
        <dbReference type="PROSITE" id="PS50862"/>
    </source>
</evidence>
<dbReference type="InterPro" id="IPR041715">
    <property type="entry name" value="HisRS-like_core"/>
</dbReference>
<proteinExistence type="inferred from homology"/>
<evidence type="ECO:0000256" key="2">
    <source>
        <dbReference type="ARBA" id="ARBA00012815"/>
    </source>
</evidence>
<evidence type="ECO:0000256" key="10">
    <source>
        <dbReference type="NCBIfam" id="TIGR00442"/>
    </source>
</evidence>
<organism evidence="12 13">
    <name type="scientific">Paenibacillus harenae</name>
    <dbReference type="NCBI Taxonomy" id="306543"/>
    <lineage>
        <taxon>Bacteria</taxon>
        <taxon>Bacillati</taxon>
        <taxon>Bacillota</taxon>
        <taxon>Bacilli</taxon>
        <taxon>Bacillales</taxon>
        <taxon>Paenibacillaceae</taxon>
        <taxon>Paenibacillus</taxon>
    </lineage>
</organism>
<keyword evidence="6" id="KW-0067">ATP-binding</keyword>
<dbReference type="PANTHER" id="PTHR11476:SF7">
    <property type="entry name" value="HISTIDINE--TRNA LIGASE"/>
    <property type="match status" value="1"/>
</dbReference>
<dbReference type="Gene3D" id="3.40.50.800">
    <property type="entry name" value="Anticodon-binding domain"/>
    <property type="match status" value="1"/>
</dbReference>
<evidence type="ECO:0000256" key="8">
    <source>
        <dbReference type="ARBA" id="ARBA00023146"/>
    </source>
</evidence>
<evidence type="ECO:0000256" key="4">
    <source>
        <dbReference type="ARBA" id="ARBA00022490"/>
    </source>
</evidence>
<keyword evidence="13" id="KW-1185">Reference proteome</keyword>
<comment type="catalytic activity">
    <reaction evidence="9">
        <text>tRNA(His) + L-histidine + ATP = L-histidyl-tRNA(His) + AMP + diphosphate + H(+)</text>
        <dbReference type="Rhea" id="RHEA:17313"/>
        <dbReference type="Rhea" id="RHEA-COMP:9665"/>
        <dbReference type="Rhea" id="RHEA-COMP:9689"/>
        <dbReference type="ChEBI" id="CHEBI:15378"/>
        <dbReference type="ChEBI" id="CHEBI:30616"/>
        <dbReference type="ChEBI" id="CHEBI:33019"/>
        <dbReference type="ChEBI" id="CHEBI:57595"/>
        <dbReference type="ChEBI" id="CHEBI:78442"/>
        <dbReference type="ChEBI" id="CHEBI:78527"/>
        <dbReference type="ChEBI" id="CHEBI:456215"/>
        <dbReference type="EC" id="6.1.1.21"/>
    </reaction>
</comment>
<dbReference type="InterPro" id="IPR004516">
    <property type="entry name" value="HisRS/HisZ"/>
</dbReference>
<reference evidence="12 13" key="1">
    <citation type="submission" date="2023-07" db="EMBL/GenBank/DDBJ databases">
        <title>Sorghum-associated microbial communities from plants grown in Nebraska, USA.</title>
        <authorList>
            <person name="Schachtman D."/>
        </authorList>
    </citation>
    <scope>NUCLEOTIDE SEQUENCE [LARGE SCALE GENOMIC DNA]</scope>
    <source>
        <strain evidence="12 13">CC482</strain>
    </source>
</reference>
<dbReference type="PROSITE" id="PS50862">
    <property type="entry name" value="AA_TRNA_LIGASE_II"/>
    <property type="match status" value="1"/>
</dbReference>
<dbReference type="GO" id="GO:0004821">
    <property type="term" value="F:histidine-tRNA ligase activity"/>
    <property type="evidence" value="ECO:0007669"/>
    <property type="project" value="UniProtKB-EC"/>
</dbReference>
<dbReference type="EMBL" id="JAUSSU010000002">
    <property type="protein sequence ID" value="MDQ0111245.1"/>
    <property type="molecule type" value="Genomic_DNA"/>
</dbReference>
<evidence type="ECO:0000313" key="13">
    <source>
        <dbReference type="Proteomes" id="UP001229346"/>
    </source>
</evidence>
<dbReference type="SUPFAM" id="SSF52954">
    <property type="entry name" value="Class II aaRS ABD-related"/>
    <property type="match status" value="1"/>
</dbReference>
<keyword evidence="5" id="KW-0547">Nucleotide-binding</keyword>
<dbReference type="RefSeq" id="WP_307201068.1">
    <property type="nucleotide sequence ID" value="NZ_JAUSSU010000002.1"/>
</dbReference>
<dbReference type="InterPro" id="IPR045864">
    <property type="entry name" value="aa-tRNA-synth_II/BPL/LPL"/>
</dbReference>
<dbReference type="InterPro" id="IPR006195">
    <property type="entry name" value="aa-tRNA-synth_II"/>
</dbReference>
<keyword evidence="12" id="KW-0436">Ligase</keyword>
<evidence type="ECO:0000256" key="7">
    <source>
        <dbReference type="ARBA" id="ARBA00022917"/>
    </source>
</evidence>
<evidence type="ECO:0000256" key="3">
    <source>
        <dbReference type="ARBA" id="ARBA00017399"/>
    </source>
</evidence>
<evidence type="ECO:0000313" key="12">
    <source>
        <dbReference type="EMBL" id="MDQ0111245.1"/>
    </source>
</evidence>
<comment type="caution">
    <text evidence="12">The sequence shown here is derived from an EMBL/GenBank/DDBJ whole genome shotgun (WGS) entry which is preliminary data.</text>
</comment>
<keyword evidence="4" id="KW-0963">Cytoplasm</keyword>
<evidence type="ECO:0000256" key="1">
    <source>
        <dbReference type="ARBA" id="ARBA00008226"/>
    </source>
</evidence>
<dbReference type="Pfam" id="PF13393">
    <property type="entry name" value="tRNA-synt_His"/>
    <property type="match status" value="1"/>
</dbReference>
<evidence type="ECO:0000256" key="9">
    <source>
        <dbReference type="ARBA" id="ARBA00047639"/>
    </source>
</evidence>
<keyword evidence="8" id="KW-0030">Aminoacyl-tRNA synthetase</keyword>
<dbReference type="Pfam" id="PF03129">
    <property type="entry name" value="HGTP_anticodon"/>
    <property type="match status" value="1"/>
</dbReference>
<dbReference type="PIRSF" id="PIRSF001549">
    <property type="entry name" value="His-tRNA_synth"/>
    <property type="match status" value="1"/>
</dbReference>
<dbReference type="NCBIfam" id="TIGR00442">
    <property type="entry name" value="hisS"/>
    <property type="match status" value="1"/>
</dbReference>
<dbReference type="InterPro" id="IPR004154">
    <property type="entry name" value="Anticodon-bd"/>
</dbReference>
<dbReference type="CDD" id="cd00773">
    <property type="entry name" value="HisRS-like_core"/>
    <property type="match status" value="1"/>
</dbReference>
<evidence type="ECO:0000256" key="5">
    <source>
        <dbReference type="ARBA" id="ARBA00022741"/>
    </source>
</evidence>
<comment type="similarity">
    <text evidence="1">Belongs to the class-II aminoacyl-tRNA synthetase family.</text>
</comment>
<gene>
    <name evidence="12" type="ORF">J2T15_000678</name>
</gene>
<protein>
    <recommendedName>
        <fullName evidence="3 10">Histidine--tRNA ligase</fullName>
        <ecNumber evidence="2 10">6.1.1.21</ecNumber>
    </recommendedName>
</protein>
<sequence>MQNVKGTYDYIGKEQAIRKDVQATLQEVFELYDFDEMNTTILNELDLLSSKYAGGDEILKEMYQLTDQGNRSLGLRYDLTIPFAKVIALNPGIELPFKRYEIGKVFRDGPVKRGRLREFIQCDVDVVGVQGPEAESELMQLATEVFKRLEIPIVLRWNNRRFLGEVLESIGIPSEKKLTTMLTLDKIEKIGKVEVEKELESKGLDPRTIGQIIELIDMDNPTFEQIACKCGVQELLGAIEVMALQDLIRRLGLDQICKFDPFLSRGLSFYTGTVYEIFDASNTFTSSLGGGGRYDAIIGQLVGRDDIQYPTVGISFGMESIMEMISNRSIQQIQKPSVVVIPIGDNTIIAEALKVSAELRNSGIRTRIDTGKRKLKKSLASASSKSIAYVILIGENEAAAGNLRLKDMNKMTETVVSLNEAKILLQS</sequence>
<dbReference type="InterPro" id="IPR036621">
    <property type="entry name" value="Anticodon-bd_dom_sf"/>
</dbReference>